<evidence type="ECO:0000313" key="2">
    <source>
        <dbReference type="EMBL" id="MBW3365970.1"/>
    </source>
</evidence>
<dbReference type="EMBL" id="JAHWXQ010000003">
    <property type="protein sequence ID" value="MBW3365970.1"/>
    <property type="molecule type" value="Genomic_DNA"/>
</dbReference>
<dbReference type="NCBIfam" id="TIGR03519">
    <property type="entry name" value="T9SS_PorP_fam"/>
    <property type="match status" value="1"/>
</dbReference>
<accession>A0ABS6XDA6</accession>
<evidence type="ECO:0000313" key="3">
    <source>
        <dbReference type="Proteomes" id="UP000774935"/>
    </source>
</evidence>
<protein>
    <submittedName>
        <fullName evidence="2">PorP/SprF family type IX secretion system membrane protein</fullName>
    </submittedName>
</protein>
<feature type="signal peptide" evidence="1">
    <location>
        <begin position="1"/>
        <end position="19"/>
    </location>
</feature>
<dbReference type="InterPro" id="IPR019861">
    <property type="entry name" value="PorP/SprF_Bacteroidetes"/>
</dbReference>
<keyword evidence="1" id="KW-0732">Signal</keyword>
<sequence length="326" mass="36540">MKNYILLTILAFCSLSAAAQTRKYIGNFSQVRSYYNPSLTGQEGSQLKTLYRNQWTGFEDAPKTIFASAEFNLSDFKKSKGYQLNNGTAYSTDMQHSLGLLLLRESFGPYSETQANLSYGSALRLSEKFTLRWGGALTYTLLALDGNKLTVDQENDPKYVRLLGQHNRGSKMDLNLGLTLEAKNFYLSYAMQDVTEGKMIKSGDVFMEEMYARRHVGLAGYRTAITDDLGLVLNTIYQHDKQADATIEGQLKTVYQNMLWAGAGYRNNLAFTATAGIKISKLQISYLYESPVADAANIDKPSNEITLAYQFRGRQSAAPQKQVLLW</sequence>
<keyword evidence="3" id="KW-1185">Reference proteome</keyword>
<gene>
    <name evidence="2" type="ORF">KYK27_12990</name>
</gene>
<feature type="chain" id="PRO_5045642527" evidence="1">
    <location>
        <begin position="20"/>
        <end position="326"/>
    </location>
</feature>
<comment type="caution">
    <text evidence="2">The sequence shown here is derived from an EMBL/GenBank/DDBJ whole genome shotgun (WGS) entry which is preliminary data.</text>
</comment>
<dbReference type="RefSeq" id="WP_199110474.1">
    <property type="nucleotide sequence ID" value="NZ_JAHWXQ010000003.1"/>
</dbReference>
<proteinExistence type="predicted"/>
<dbReference type="Pfam" id="PF11751">
    <property type="entry name" value="PorP_SprF"/>
    <property type="match status" value="1"/>
</dbReference>
<name>A0ABS6XDA6_9BACT</name>
<organism evidence="2 3">
    <name type="scientific">Pontibacter populi</name>
    <dbReference type="NCBI Taxonomy" id="890055"/>
    <lineage>
        <taxon>Bacteria</taxon>
        <taxon>Pseudomonadati</taxon>
        <taxon>Bacteroidota</taxon>
        <taxon>Cytophagia</taxon>
        <taxon>Cytophagales</taxon>
        <taxon>Hymenobacteraceae</taxon>
        <taxon>Pontibacter</taxon>
    </lineage>
</organism>
<evidence type="ECO:0000256" key="1">
    <source>
        <dbReference type="SAM" id="SignalP"/>
    </source>
</evidence>
<dbReference type="Proteomes" id="UP000774935">
    <property type="component" value="Unassembled WGS sequence"/>
</dbReference>
<reference evidence="2 3" key="1">
    <citation type="submission" date="2021-07" db="EMBL/GenBank/DDBJ databases">
        <authorList>
            <person name="Kim M.K."/>
        </authorList>
    </citation>
    <scope>NUCLEOTIDE SEQUENCE [LARGE SCALE GENOMIC DNA]</scope>
    <source>
        <strain evidence="2 3">HLY7-15</strain>
    </source>
</reference>